<proteinExistence type="predicted"/>
<dbReference type="GO" id="GO:0045892">
    <property type="term" value="P:negative regulation of DNA-templated transcription"/>
    <property type="evidence" value="ECO:0007669"/>
    <property type="project" value="UniProtKB-ARBA"/>
</dbReference>
<evidence type="ECO:0000256" key="2">
    <source>
        <dbReference type="ARBA" id="ARBA00023125"/>
    </source>
</evidence>
<dbReference type="SUPFAM" id="SSF46689">
    <property type="entry name" value="Homeodomain-like"/>
    <property type="match status" value="1"/>
</dbReference>
<dbReference type="EMBL" id="FNVU01000020">
    <property type="protein sequence ID" value="SEG89355.1"/>
    <property type="molecule type" value="Genomic_DNA"/>
</dbReference>
<dbReference type="AlphaFoldDB" id="A0A1H6DXQ2"/>
<evidence type="ECO:0000256" key="3">
    <source>
        <dbReference type="ARBA" id="ARBA00023163"/>
    </source>
</evidence>
<dbReference type="GO" id="GO:0003700">
    <property type="term" value="F:DNA-binding transcription factor activity"/>
    <property type="evidence" value="ECO:0007669"/>
    <property type="project" value="TreeGrafter"/>
</dbReference>
<feature type="domain" description="HTH tetR-type" evidence="5">
    <location>
        <begin position="20"/>
        <end position="80"/>
    </location>
</feature>
<dbReference type="SUPFAM" id="SSF48498">
    <property type="entry name" value="Tetracyclin repressor-like, C-terminal domain"/>
    <property type="match status" value="1"/>
</dbReference>
<reference evidence="6 7" key="1">
    <citation type="submission" date="2016-10" db="EMBL/GenBank/DDBJ databases">
        <authorList>
            <person name="de Groot N.N."/>
        </authorList>
    </citation>
    <scope>NUCLEOTIDE SEQUENCE [LARGE SCALE GENOMIC DNA]</scope>
    <source>
        <strain evidence="6 7">CGMCC 4.2023</strain>
    </source>
</reference>
<dbReference type="PROSITE" id="PS50977">
    <property type="entry name" value="HTH_TETR_2"/>
    <property type="match status" value="1"/>
</dbReference>
<keyword evidence="7" id="KW-1185">Reference proteome</keyword>
<dbReference type="PANTHER" id="PTHR30055">
    <property type="entry name" value="HTH-TYPE TRANSCRIPTIONAL REGULATOR RUTR"/>
    <property type="match status" value="1"/>
</dbReference>
<feature type="DNA-binding region" description="H-T-H motif" evidence="4">
    <location>
        <begin position="43"/>
        <end position="62"/>
    </location>
</feature>
<name>A0A1H6DXQ2_9ACTN</name>
<keyword evidence="2 4" id="KW-0238">DNA-binding</keyword>
<sequence length="218" mass="23430">MPAPPGAREPAPSSGRVRSAAKHDAILRAAMTVFLREGYAGASVDEIAATAGVGKQTVYGHFGDKEKLFLAVARAAGGMLSNDPEASRGPLPYSGNLRADLAAVGERVLRTVLAPDAAALHRLTIAELTRHPELQLMWRDNGSGAVMEDLARYLAERDRDGQLVVPEPERAARQFVLLLATDGRVRSLYGTQPLPPEERALVAWETADLIVRAHRPDA</sequence>
<dbReference type="InterPro" id="IPR001647">
    <property type="entry name" value="HTH_TetR"/>
</dbReference>
<dbReference type="FunFam" id="1.10.10.60:FF:000141">
    <property type="entry name" value="TetR family transcriptional regulator"/>
    <property type="match status" value="1"/>
</dbReference>
<dbReference type="Proteomes" id="UP000236754">
    <property type="component" value="Unassembled WGS sequence"/>
</dbReference>
<accession>A0A1H6DXQ2</accession>
<dbReference type="PANTHER" id="PTHR30055:SF146">
    <property type="entry name" value="HTH-TYPE TRANSCRIPTIONAL DUAL REGULATOR CECR"/>
    <property type="match status" value="1"/>
</dbReference>
<dbReference type="InterPro" id="IPR050109">
    <property type="entry name" value="HTH-type_TetR-like_transc_reg"/>
</dbReference>
<keyword evidence="3" id="KW-0804">Transcription</keyword>
<evidence type="ECO:0000313" key="6">
    <source>
        <dbReference type="EMBL" id="SEG89355.1"/>
    </source>
</evidence>
<dbReference type="InterPro" id="IPR009057">
    <property type="entry name" value="Homeodomain-like_sf"/>
</dbReference>
<evidence type="ECO:0000259" key="5">
    <source>
        <dbReference type="PROSITE" id="PS50977"/>
    </source>
</evidence>
<dbReference type="Pfam" id="PF14246">
    <property type="entry name" value="TetR_C_7"/>
    <property type="match status" value="1"/>
</dbReference>
<dbReference type="PRINTS" id="PR00455">
    <property type="entry name" value="HTHTETR"/>
</dbReference>
<gene>
    <name evidence="6" type="ORF">SAMN05216223_12065</name>
</gene>
<dbReference type="InterPro" id="IPR039536">
    <property type="entry name" value="TetR_C_Proteobacteria"/>
</dbReference>
<keyword evidence="1" id="KW-0805">Transcription regulation</keyword>
<organism evidence="6 7">
    <name type="scientific">Actinacidiphila yanglinensis</name>
    <dbReference type="NCBI Taxonomy" id="310779"/>
    <lineage>
        <taxon>Bacteria</taxon>
        <taxon>Bacillati</taxon>
        <taxon>Actinomycetota</taxon>
        <taxon>Actinomycetes</taxon>
        <taxon>Kitasatosporales</taxon>
        <taxon>Streptomycetaceae</taxon>
        <taxon>Actinacidiphila</taxon>
    </lineage>
</organism>
<dbReference type="InterPro" id="IPR036271">
    <property type="entry name" value="Tet_transcr_reg_TetR-rel_C_sf"/>
</dbReference>
<evidence type="ECO:0000256" key="1">
    <source>
        <dbReference type="ARBA" id="ARBA00023015"/>
    </source>
</evidence>
<dbReference type="Pfam" id="PF00440">
    <property type="entry name" value="TetR_N"/>
    <property type="match status" value="1"/>
</dbReference>
<dbReference type="GO" id="GO:0000976">
    <property type="term" value="F:transcription cis-regulatory region binding"/>
    <property type="evidence" value="ECO:0007669"/>
    <property type="project" value="TreeGrafter"/>
</dbReference>
<evidence type="ECO:0000256" key="4">
    <source>
        <dbReference type="PROSITE-ProRule" id="PRU00335"/>
    </source>
</evidence>
<dbReference type="Gene3D" id="1.10.10.60">
    <property type="entry name" value="Homeodomain-like"/>
    <property type="match status" value="1"/>
</dbReference>
<evidence type="ECO:0000313" key="7">
    <source>
        <dbReference type="Proteomes" id="UP000236754"/>
    </source>
</evidence>
<protein>
    <submittedName>
        <fullName evidence="6">Transcriptional regulator, TetR family</fullName>
    </submittedName>
</protein>
<dbReference type="Gene3D" id="1.10.357.10">
    <property type="entry name" value="Tetracycline Repressor, domain 2"/>
    <property type="match status" value="1"/>
</dbReference>